<reference evidence="2" key="1">
    <citation type="submission" date="2013-04" db="UniProtKB">
        <authorList>
            <consortium name="EnsemblPlants"/>
        </authorList>
    </citation>
    <scope>IDENTIFICATION</scope>
</reference>
<dbReference type="PANTHER" id="PTHR12931">
    <property type="entry name" value="UBIQUITIN THIOLESTERASE PROTEIN OTUB"/>
    <property type="match status" value="1"/>
</dbReference>
<feature type="region of interest" description="Disordered" evidence="1">
    <location>
        <begin position="1"/>
        <end position="81"/>
    </location>
</feature>
<dbReference type="GO" id="GO:0004843">
    <property type="term" value="F:cysteine-type deubiquitinase activity"/>
    <property type="evidence" value="ECO:0007669"/>
    <property type="project" value="TreeGrafter"/>
</dbReference>
<dbReference type="Gene3D" id="1.20.1300.20">
    <property type="entry name" value="Peptidase C65 Otubain, subdomain 2"/>
    <property type="match status" value="1"/>
</dbReference>
<dbReference type="Pfam" id="PF10275">
    <property type="entry name" value="Peptidase_C65"/>
    <property type="match status" value="2"/>
</dbReference>
<accession>J3LDB6</accession>
<proteinExistence type="predicted"/>
<dbReference type="HOGENOM" id="CLU_030535_0_0_1"/>
<dbReference type="GO" id="GO:0043130">
    <property type="term" value="F:ubiquitin binding"/>
    <property type="evidence" value="ECO:0007669"/>
    <property type="project" value="TreeGrafter"/>
</dbReference>
<feature type="compositionally biased region" description="Basic residues" evidence="1">
    <location>
        <begin position="68"/>
        <end position="78"/>
    </location>
</feature>
<organism evidence="2">
    <name type="scientific">Oryza brachyantha</name>
    <name type="common">malo sina</name>
    <dbReference type="NCBI Taxonomy" id="4533"/>
    <lineage>
        <taxon>Eukaryota</taxon>
        <taxon>Viridiplantae</taxon>
        <taxon>Streptophyta</taxon>
        <taxon>Embryophyta</taxon>
        <taxon>Tracheophyta</taxon>
        <taxon>Spermatophyta</taxon>
        <taxon>Magnoliopsida</taxon>
        <taxon>Liliopsida</taxon>
        <taxon>Poales</taxon>
        <taxon>Poaceae</taxon>
        <taxon>BOP clade</taxon>
        <taxon>Oryzoideae</taxon>
        <taxon>Oryzeae</taxon>
        <taxon>Oryzinae</taxon>
        <taxon>Oryza</taxon>
    </lineage>
</organism>
<feature type="region of interest" description="Disordered" evidence="1">
    <location>
        <begin position="105"/>
        <end position="125"/>
    </location>
</feature>
<sequence>MASASGSGPPKDDEGVQGREGGRGRGAASVEPRGKEKIGEGSTTRAPPLDFEELAKNVRIADYPPRGPRIRRRRRKAKKPDSLLTKLLKRSILAFQSVKKKLSVRKGKQLDEASTPKSPPHVDHKKIPMDEAVYHYYGDLNTAIQKCIALPAAQSFGLGRLVSLDSHYSELRPVHRDGESFYRSFIFSYLEQIVDRVDTREEDRLLGAVRGLARRAEHFQWASEFSKRREAFQRLIEKIKGWKLMSEVPTSTRRFFAIYNRGEFLLEFFSSYDTTDDSEKKALSLRSFNHILIHGSDMCISVVSVFAFLRLAAAIWMCSPDNRSMYAAGVTELGNRSLEDWCLTQVVPPRVHADSVTMNALAAALQVAIRVETPDFGGRQDMYYISRDTPQVCMMRVEDPHYDIVYPLSPDSIHGRHVPEEEEEASWFKSCCTGGGDSDLPRPARPRQQRGGGGGGAKKHRDPEAGTSSSGGAEGDGAESSRQGAARARWLRSCVGGSKKKQS</sequence>
<dbReference type="InterPro" id="IPR038765">
    <property type="entry name" value="Papain-like_cys_pep_sf"/>
</dbReference>
<evidence type="ECO:0000313" key="2">
    <source>
        <dbReference type="EnsemblPlants" id="OB02G26330.1"/>
    </source>
</evidence>
<dbReference type="OMA" id="LRMDSQY"/>
<dbReference type="InterPro" id="IPR042467">
    <property type="entry name" value="Peptidase_C65_otubain_sub2"/>
</dbReference>
<dbReference type="GO" id="GO:0005634">
    <property type="term" value="C:nucleus"/>
    <property type="evidence" value="ECO:0007669"/>
    <property type="project" value="TreeGrafter"/>
</dbReference>
<dbReference type="STRING" id="4533.J3LDB6"/>
<feature type="compositionally biased region" description="Basic and acidic residues" evidence="1">
    <location>
        <begin position="10"/>
        <end position="23"/>
    </location>
</feature>
<dbReference type="Gramene" id="OB02G26330.1">
    <property type="protein sequence ID" value="OB02G26330.1"/>
    <property type="gene ID" value="OB02G26330"/>
</dbReference>
<name>J3LDB6_ORYBR</name>
<dbReference type="GO" id="GO:0071108">
    <property type="term" value="P:protein K48-linked deubiquitination"/>
    <property type="evidence" value="ECO:0007669"/>
    <property type="project" value="TreeGrafter"/>
</dbReference>
<dbReference type="Proteomes" id="UP000006038">
    <property type="component" value="Unassembled WGS sequence"/>
</dbReference>
<dbReference type="CDD" id="cd22749">
    <property type="entry name" value="Otubain_C65"/>
    <property type="match status" value="1"/>
</dbReference>
<keyword evidence="3" id="KW-1185">Reference proteome</keyword>
<dbReference type="InterPro" id="IPR019400">
    <property type="entry name" value="Peptidase_C65_otubain"/>
</dbReference>
<evidence type="ECO:0000256" key="1">
    <source>
        <dbReference type="SAM" id="MobiDB-lite"/>
    </source>
</evidence>
<dbReference type="EnsemblPlants" id="OB02G26330.1">
    <property type="protein sequence ID" value="OB02G26330.1"/>
    <property type="gene ID" value="OB02G26330"/>
</dbReference>
<dbReference type="PANTHER" id="PTHR12931:SF37">
    <property type="entry name" value="OS02G0517600 PROTEIN"/>
    <property type="match status" value="1"/>
</dbReference>
<evidence type="ECO:0000313" key="3">
    <source>
        <dbReference type="Proteomes" id="UP000006038"/>
    </source>
</evidence>
<dbReference type="AlphaFoldDB" id="J3LDB6"/>
<feature type="region of interest" description="Disordered" evidence="1">
    <location>
        <begin position="429"/>
        <end position="503"/>
    </location>
</feature>
<protein>
    <submittedName>
        <fullName evidence="2">Uncharacterized protein</fullName>
    </submittedName>
</protein>
<dbReference type="SUPFAM" id="SSF54001">
    <property type="entry name" value="Cysteine proteinases"/>
    <property type="match status" value="1"/>
</dbReference>